<dbReference type="OrthoDB" id="7487383at2759"/>
<proteinExistence type="predicted"/>
<name>A0A4C1Z5J0_EUMVA</name>
<dbReference type="EMBL" id="BGZK01001572">
    <property type="protein sequence ID" value="GBP82582.1"/>
    <property type="molecule type" value="Genomic_DNA"/>
</dbReference>
<protein>
    <submittedName>
        <fullName evidence="1">Uncharacterized protein</fullName>
    </submittedName>
</protein>
<dbReference type="AlphaFoldDB" id="A0A4C1Z5J0"/>
<evidence type="ECO:0000313" key="1">
    <source>
        <dbReference type="EMBL" id="GBP82582.1"/>
    </source>
</evidence>
<evidence type="ECO:0000313" key="2">
    <source>
        <dbReference type="Proteomes" id="UP000299102"/>
    </source>
</evidence>
<accession>A0A4C1Z5J0</accession>
<reference evidence="1 2" key="1">
    <citation type="journal article" date="2019" name="Commun. Biol.">
        <title>The bagworm genome reveals a unique fibroin gene that provides high tensile strength.</title>
        <authorList>
            <person name="Kono N."/>
            <person name="Nakamura H."/>
            <person name="Ohtoshi R."/>
            <person name="Tomita M."/>
            <person name="Numata K."/>
            <person name="Arakawa K."/>
        </authorList>
    </citation>
    <scope>NUCLEOTIDE SEQUENCE [LARGE SCALE GENOMIC DNA]</scope>
</reference>
<comment type="caution">
    <text evidence="1">The sequence shown here is derived from an EMBL/GenBank/DDBJ whole genome shotgun (WGS) entry which is preliminary data.</text>
</comment>
<sequence>MEVYHHEQKWTETSSLANKIGFNVLSPLTPTRFSDNNQNRPDILDIALAKGVALRLGGIRTFQRFNSDDCPVLLKLGFLTGDWSNPVKTITIWKKVSVALEEINNPALSVISKDIVSTDEIDHAKGILTTHVRTVIKKKPRKVPANIDHRKLPRDVLMMPRVKNAALRRVGACPAPFN</sequence>
<keyword evidence="2" id="KW-1185">Reference proteome</keyword>
<gene>
    <name evidence="1" type="ORF">EVAR_69803_1</name>
</gene>
<dbReference type="Proteomes" id="UP000299102">
    <property type="component" value="Unassembled WGS sequence"/>
</dbReference>
<organism evidence="1 2">
    <name type="scientific">Eumeta variegata</name>
    <name type="common">Bagworm moth</name>
    <name type="synonym">Eumeta japonica</name>
    <dbReference type="NCBI Taxonomy" id="151549"/>
    <lineage>
        <taxon>Eukaryota</taxon>
        <taxon>Metazoa</taxon>
        <taxon>Ecdysozoa</taxon>
        <taxon>Arthropoda</taxon>
        <taxon>Hexapoda</taxon>
        <taxon>Insecta</taxon>
        <taxon>Pterygota</taxon>
        <taxon>Neoptera</taxon>
        <taxon>Endopterygota</taxon>
        <taxon>Lepidoptera</taxon>
        <taxon>Glossata</taxon>
        <taxon>Ditrysia</taxon>
        <taxon>Tineoidea</taxon>
        <taxon>Psychidae</taxon>
        <taxon>Oiketicinae</taxon>
        <taxon>Eumeta</taxon>
    </lineage>
</organism>